<keyword evidence="3" id="KW-0812">Transmembrane</keyword>
<keyword evidence="3" id="KW-0472">Membrane</keyword>
<accession>A0A2C9XS05</accession>
<dbReference type="Proteomes" id="UP000194933">
    <property type="component" value="Unassembled WGS sequence"/>
</dbReference>
<dbReference type="NCBIfam" id="TIGR01167">
    <property type="entry name" value="LPXTG_anchor"/>
    <property type="match status" value="1"/>
</dbReference>
<gene>
    <name evidence="4" type="ORF">A5844_000410</name>
</gene>
<evidence type="ECO:0000313" key="4">
    <source>
        <dbReference type="EMBL" id="OTP12194.1"/>
    </source>
</evidence>
<proteinExistence type="predicted"/>
<keyword evidence="3" id="KW-1133">Transmembrane helix</keyword>
<dbReference type="EMBL" id="NGMO01000001">
    <property type="protein sequence ID" value="OTP12194.1"/>
    <property type="molecule type" value="Genomic_DNA"/>
</dbReference>
<evidence type="ECO:0000256" key="3">
    <source>
        <dbReference type="SAM" id="Phobius"/>
    </source>
</evidence>
<feature type="coiled-coil region" evidence="1">
    <location>
        <begin position="124"/>
        <end position="151"/>
    </location>
</feature>
<evidence type="ECO:0000256" key="1">
    <source>
        <dbReference type="SAM" id="Coils"/>
    </source>
</evidence>
<evidence type="ECO:0000256" key="2">
    <source>
        <dbReference type="SAM" id="MobiDB-lite"/>
    </source>
</evidence>
<evidence type="ECO:0000313" key="5">
    <source>
        <dbReference type="Proteomes" id="UP000194933"/>
    </source>
</evidence>
<feature type="compositionally biased region" description="Low complexity" evidence="2">
    <location>
        <begin position="1641"/>
        <end position="1661"/>
    </location>
</feature>
<keyword evidence="1" id="KW-0175">Coiled coil</keyword>
<organism evidence="4 5">
    <name type="scientific">Candidatus Enterococcus wittei</name>
    <dbReference type="NCBI Taxonomy" id="1987383"/>
    <lineage>
        <taxon>Bacteria</taxon>
        <taxon>Bacillati</taxon>
        <taxon>Bacillota</taxon>
        <taxon>Bacilli</taxon>
        <taxon>Lactobacillales</taxon>
        <taxon>Enterococcaceae</taxon>
        <taxon>Enterococcus</taxon>
    </lineage>
</organism>
<comment type="caution">
    <text evidence="4">The sequence shown here is derived from an EMBL/GenBank/DDBJ whole genome shotgun (WGS) entry which is preliminary data.</text>
</comment>
<dbReference type="RefSeq" id="WP_086283486.1">
    <property type="nucleotide sequence ID" value="NZ_NGMO01000001.1"/>
</dbReference>
<keyword evidence="5" id="KW-1185">Reference proteome</keyword>
<feature type="region of interest" description="Disordered" evidence="2">
    <location>
        <begin position="1624"/>
        <end position="1664"/>
    </location>
</feature>
<evidence type="ECO:0008006" key="6">
    <source>
        <dbReference type="Google" id="ProtNLM"/>
    </source>
</evidence>
<name>A0A2C9XS05_9ENTE</name>
<feature type="transmembrane region" description="Helical" evidence="3">
    <location>
        <begin position="1681"/>
        <end position="1700"/>
    </location>
</feature>
<sequence length="1711" mass="188274">MKPGKKLLHSALVLGVTLGNLNGTVVQAVSALSTIKNEAKSETKITKATETTKESESTTKKKTKSETKKTEKTTKAKEKTKTSKQSLASKETEVVSSKFTLKSNNPQSNIPEAEFPTTTNQTLLTEAKDRIKAIQTKINEANFDLSNLNHELGEKIEIPDFLPVYWGSGTGTFGMMVSRYELLWASVESDSGNWKMRIYPQAKESVGYLNITFERLKYGSISGSETFKFPLLPFYALIGGFYRLEGMTFTAKLPKAEDVIGAINANVKDGTHTLMQNASTIPSASTYLNVNNTRGQVTYQWITAPDTSKVGLQNAKASVSDETGRKTEVTIPITITPLPVQIQPKPGPFEIYQYDQMPKAADYFNVTNLHGTHTVEWINNANTNTAGTQTWSAKVTTSDGREATASIPMEVKPHEGLVIKLKPIEERKLGYSYPSFATNFKEYIDSVTMHGVAVDMKDLEVVPEESIEPDSSVAGVQTVKLTVQTKHPNSGATIKGSAETTLNVKWGETILMKSINGESAGAFSLLLNGSNSSNIPLKLSSGLKTSPEISVGPSGAPFSLYYSFEVLRNEQVIYKQDVTNRATLEQIMGAFGGPENAIDVRINDVIKIHHPERTPNSSVLMMNEQEHDFTYDSEYAYYKVTAYGFDPVPVMEAEGAQKSFVLGENTANIDPSSLISNVTINGQKIDSSLYTVESLIDFDTSAVGTRKMRLRIKMKDGLASKDFDIDYQVKWGSTFVLKGLDNATVGAFSLLKENNQWALHASPGISDADLSKPVNNYFGRNTYYGIEVIENVTTKHQYEVPGNISIKEAIEGFNNGQPLNVEKGNVIKVYHAESSGKNLLMVDELVKDFTIGSDYAYYEVTDHGLEPILAIDTDTKPQEFQLGEDTSKVDGTQLINHLTINGTEVPANLYTVKQLADFDTQTVGDKELRIQIETKDGNISKEIGVPYEVKWGNSIVMKSSTGGSAGVYSLQPGSSNTSRRLKIHQGFDSPLDEKLGQAPGLYYSLTVLRDDREVYAQDMPGHATLQQIMTAFGTDQVVSIQLGDVVKVYHPQNSEGSSVLMVDEKEEDFTYGSPYAYYQVTAYGFEPMSVMEAHTANQVFVLGEDISQIEDSQLLEKVTINGETVPEDAYTIERLSALDTTTIGKKTVKMKVRMNDGLSVVETEIPYEVKWGSTFVLKGLEEATVGAFSILKQNETLAIYASKGETTTDMDAPVNYTFGRDTYYKIEVSADPKKKQLFPDNIKYSYEVAGNRTVRQAIQGFNNGQPLVVEEGDIFKIYHAETENRNLLMRDDLVKDYTAGLNYAYYQVKNDEFEPITMLEAEVSSQELILGEDASKLDAATLLENVSFNGQKLANTLYKVEQTEAFDTHTTGQKTVNLKVTTADGVSSTDIEVPYEVKWGSTIHLKNRKGETVGSFGLLKNEKQKQIEIQSMQGSDQTVLKNRVTELDDMNVYYGIEVLTSANVSKYKYEVRGTQTIEQAISRFNSGKGLIVNEGDVIRVFHSDSNNNLLMSEERERNFTYGGKYAIYKVTEYGFEPSGELTVTPHTVKIVQGAKKVDLKSLVKEVKVNGKNVPSNFYNVTLSEEVEEIDTSKLGENSIPIDVTVDPTFGGFTTQTQTTYEVVEEGTEGAQGPENAGNESNDGGSDANNTTGNGTGDSSNGLENVTNIASKLPQTNSVKNAAMSAIGAVLVGGIGSLFFWKKRRGKDKSDD</sequence>
<feature type="compositionally biased region" description="Basic and acidic residues" evidence="2">
    <location>
        <begin position="38"/>
        <end position="81"/>
    </location>
</feature>
<feature type="region of interest" description="Disordered" evidence="2">
    <location>
        <begin position="38"/>
        <end position="118"/>
    </location>
</feature>
<protein>
    <recommendedName>
        <fullName evidence="6">Gram-positive cocci surface proteins LPxTG domain-containing protein</fullName>
    </recommendedName>
</protein>
<feature type="compositionally biased region" description="Polar residues" evidence="2">
    <location>
        <begin position="85"/>
        <end position="118"/>
    </location>
</feature>
<reference evidence="4 5" key="1">
    <citation type="submission" date="2017-05" db="EMBL/GenBank/DDBJ databases">
        <title>The Genome Sequence of Enterococcus sp. 10A9_DIV0425.</title>
        <authorList>
            <consortium name="The Broad Institute Genomics Platform"/>
            <consortium name="The Broad Institute Genomic Center for Infectious Diseases"/>
            <person name="Earl A."/>
            <person name="Manson A."/>
            <person name="Schwartman J."/>
            <person name="Gilmore M."/>
            <person name="Abouelleil A."/>
            <person name="Cao P."/>
            <person name="Chapman S."/>
            <person name="Cusick C."/>
            <person name="Shea T."/>
            <person name="Young S."/>
            <person name="Neafsey D."/>
            <person name="Nusbaum C."/>
            <person name="Birren B."/>
        </authorList>
    </citation>
    <scope>NUCLEOTIDE SEQUENCE [LARGE SCALE GENOMIC DNA]</scope>
    <source>
        <strain evidence="4 5">10A9_DIV0425</strain>
    </source>
</reference>